<organism evidence="1 2">
    <name type="scientific">Candidatus Wildermuthbacteria bacterium GWA2_46_15</name>
    <dbReference type="NCBI Taxonomy" id="1802443"/>
    <lineage>
        <taxon>Bacteria</taxon>
        <taxon>Candidatus Wildermuthiibacteriota</taxon>
    </lineage>
</organism>
<dbReference type="EMBL" id="MHTO01000004">
    <property type="protein sequence ID" value="OHA62764.1"/>
    <property type="molecule type" value="Genomic_DNA"/>
</dbReference>
<proteinExistence type="predicted"/>
<accession>A0A1G2QQ58</accession>
<evidence type="ECO:0000313" key="1">
    <source>
        <dbReference type="EMBL" id="OHA62764.1"/>
    </source>
</evidence>
<evidence type="ECO:0000313" key="2">
    <source>
        <dbReference type="Proteomes" id="UP000179245"/>
    </source>
</evidence>
<protein>
    <submittedName>
        <fullName evidence="1">Uncharacterized protein</fullName>
    </submittedName>
</protein>
<comment type="caution">
    <text evidence="1">The sequence shown here is derived from an EMBL/GenBank/DDBJ whole genome shotgun (WGS) entry which is preliminary data.</text>
</comment>
<gene>
    <name evidence="1" type="ORF">A2117_01470</name>
</gene>
<reference evidence="1 2" key="1">
    <citation type="journal article" date="2016" name="Nat. Commun.">
        <title>Thousands of microbial genomes shed light on interconnected biogeochemical processes in an aquifer system.</title>
        <authorList>
            <person name="Anantharaman K."/>
            <person name="Brown C.T."/>
            <person name="Hug L.A."/>
            <person name="Sharon I."/>
            <person name="Castelle C.J."/>
            <person name="Probst A.J."/>
            <person name="Thomas B.C."/>
            <person name="Singh A."/>
            <person name="Wilkins M.J."/>
            <person name="Karaoz U."/>
            <person name="Brodie E.L."/>
            <person name="Williams K.H."/>
            <person name="Hubbard S.S."/>
            <person name="Banfield J.F."/>
        </authorList>
    </citation>
    <scope>NUCLEOTIDE SEQUENCE [LARGE SCALE GENOMIC DNA]</scope>
</reference>
<name>A0A1G2QQ58_9BACT</name>
<dbReference type="Proteomes" id="UP000179245">
    <property type="component" value="Unassembled WGS sequence"/>
</dbReference>
<dbReference type="AlphaFoldDB" id="A0A1G2QQ58"/>
<sequence>MISGRAFLISSLLNAARKLRSRSPSINESLPRSGLKSPAIYLPGERISWSPSFVAPRTLKRMDRLSRLSRPARFLPALTEREISSSPSGVSRVSSTLISAQAFVFSARKTFELHSGIETIRNFSQCPESNRHQSIARRMFDLPEPFSPSIMAILFPGLGFRFMTASLNWRKFFNFTRLM</sequence>